<dbReference type="SUPFAM" id="SSF52200">
    <property type="entry name" value="Toll/Interleukin receptor TIR domain"/>
    <property type="match status" value="1"/>
</dbReference>
<keyword evidence="3" id="KW-1185">Reference proteome</keyword>
<accession>A0A7G9SHS9</accession>
<dbReference type="InterPro" id="IPR035897">
    <property type="entry name" value="Toll_tir_struct_dom_sf"/>
</dbReference>
<proteinExistence type="predicted"/>
<protein>
    <submittedName>
        <fullName evidence="2">Toll/interleukin-1 receptor domain-containing protein</fullName>
    </submittedName>
</protein>
<evidence type="ECO:0000313" key="2">
    <source>
        <dbReference type="EMBL" id="QNN67404.1"/>
    </source>
</evidence>
<dbReference type="KEGG" id="slut:H9L13_00020"/>
<sequence>MSKKVFISYSHVDQALIDRLHKHLAHLQRDGTISEWYDREIHAGGNIGNEVMAALDSADIFIACASPDYIASNYCYERELNRALEREKTPIGMA</sequence>
<dbReference type="Pfam" id="PF13676">
    <property type="entry name" value="TIR_2"/>
    <property type="match status" value="1"/>
</dbReference>
<evidence type="ECO:0000313" key="3">
    <source>
        <dbReference type="Proteomes" id="UP000515971"/>
    </source>
</evidence>
<dbReference type="AlphaFoldDB" id="A0A7G9SHS9"/>
<keyword evidence="2" id="KW-0675">Receptor</keyword>
<organism evidence="2 3">
    <name type="scientific">Sphingomonas lutea</name>
    <dbReference type="NCBI Taxonomy" id="1045317"/>
    <lineage>
        <taxon>Bacteria</taxon>
        <taxon>Pseudomonadati</taxon>
        <taxon>Pseudomonadota</taxon>
        <taxon>Alphaproteobacteria</taxon>
        <taxon>Sphingomonadales</taxon>
        <taxon>Sphingomonadaceae</taxon>
        <taxon>Sphingomonas</taxon>
    </lineage>
</organism>
<reference evidence="2 3" key="1">
    <citation type="submission" date="2020-08" db="EMBL/GenBank/DDBJ databases">
        <title>Genome sequence of Sphingomonas lutea KCTC 23642T.</title>
        <authorList>
            <person name="Hyun D.-W."/>
            <person name="Bae J.-W."/>
        </authorList>
    </citation>
    <scope>NUCLEOTIDE SEQUENCE [LARGE SCALE GENOMIC DNA]</scope>
    <source>
        <strain evidence="2 3">KCTC 23642</strain>
    </source>
</reference>
<dbReference type="InterPro" id="IPR000157">
    <property type="entry name" value="TIR_dom"/>
</dbReference>
<dbReference type="Proteomes" id="UP000515971">
    <property type="component" value="Chromosome"/>
</dbReference>
<name>A0A7G9SHS9_9SPHN</name>
<feature type="domain" description="TIR" evidence="1">
    <location>
        <begin position="5"/>
        <end position="86"/>
    </location>
</feature>
<gene>
    <name evidence="2" type="ORF">H9L13_00020</name>
</gene>
<dbReference type="EMBL" id="CP060718">
    <property type="protein sequence ID" value="QNN67404.1"/>
    <property type="molecule type" value="Genomic_DNA"/>
</dbReference>
<dbReference type="RefSeq" id="WP_187537993.1">
    <property type="nucleotide sequence ID" value="NZ_BAABJT010000001.1"/>
</dbReference>
<dbReference type="Gene3D" id="3.40.50.10140">
    <property type="entry name" value="Toll/interleukin-1 receptor homology (TIR) domain"/>
    <property type="match status" value="1"/>
</dbReference>
<dbReference type="GO" id="GO:0007165">
    <property type="term" value="P:signal transduction"/>
    <property type="evidence" value="ECO:0007669"/>
    <property type="project" value="InterPro"/>
</dbReference>
<evidence type="ECO:0000259" key="1">
    <source>
        <dbReference type="Pfam" id="PF13676"/>
    </source>
</evidence>